<keyword evidence="2" id="KW-1185">Reference proteome</keyword>
<dbReference type="AlphaFoldDB" id="A0A2I2KUP2"/>
<proteinExistence type="predicted"/>
<dbReference type="Proteomes" id="UP000234331">
    <property type="component" value="Unassembled WGS sequence"/>
</dbReference>
<accession>A0A2I2KUP2</accession>
<organism evidence="1 2">
    <name type="scientific">Frankia canadensis</name>
    <dbReference type="NCBI Taxonomy" id="1836972"/>
    <lineage>
        <taxon>Bacteria</taxon>
        <taxon>Bacillati</taxon>
        <taxon>Actinomycetota</taxon>
        <taxon>Actinomycetes</taxon>
        <taxon>Frankiales</taxon>
        <taxon>Frankiaceae</taxon>
        <taxon>Frankia</taxon>
    </lineage>
</organism>
<evidence type="ECO:0000313" key="1">
    <source>
        <dbReference type="EMBL" id="SNQ49385.1"/>
    </source>
</evidence>
<gene>
    <name evidence="1" type="ORF">FRACA_3250004</name>
</gene>
<dbReference type="EMBL" id="FZMO01000252">
    <property type="protein sequence ID" value="SNQ49385.1"/>
    <property type="molecule type" value="Genomic_DNA"/>
</dbReference>
<reference evidence="1 2" key="1">
    <citation type="submission" date="2017-06" db="EMBL/GenBank/DDBJ databases">
        <authorList>
            <person name="Kim H.J."/>
            <person name="Triplett B.A."/>
        </authorList>
    </citation>
    <scope>NUCLEOTIDE SEQUENCE [LARGE SCALE GENOMIC DNA]</scope>
    <source>
        <strain evidence="1">FRACA_ARgP5</strain>
    </source>
</reference>
<evidence type="ECO:0000313" key="2">
    <source>
        <dbReference type="Proteomes" id="UP000234331"/>
    </source>
</evidence>
<name>A0A2I2KUP2_9ACTN</name>
<protein>
    <submittedName>
        <fullName evidence="1">Uncharacterized protein</fullName>
    </submittedName>
</protein>
<sequence>MPMVRLVLDGQAYDLPAGTDASTLRRRAADVMSGHAGNVGLDRIALADGSILEVNWRAVTIVQVLDTDRDASP</sequence>